<evidence type="ECO:0000313" key="3">
    <source>
        <dbReference type="Proteomes" id="UP000316167"/>
    </source>
</evidence>
<dbReference type="RefSeq" id="WP_144886757.1">
    <property type="nucleotide sequence ID" value="NZ_VLLE01000004.1"/>
</dbReference>
<dbReference type="Proteomes" id="UP000316167">
    <property type="component" value="Unassembled WGS sequence"/>
</dbReference>
<protein>
    <submittedName>
        <fullName evidence="2">Uncharacterized protein</fullName>
    </submittedName>
</protein>
<dbReference type="EMBL" id="VLLE01000004">
    <property type="protein sequence ID" value="TWI81569.1"/>
    <property type="molecule type" value="Genomic_DNA"/>
</dbReference>
<name>A0A562SJZ0_9BACT</name>
<evidence type="ECO:0000313" key="2">
    <source>
        <dbReference type="EMBL" id="TWI81569.1"/>
    </source>
</evidence>
<keyword evidence="1" id="KW-1133">Transmembrane helix</keyword>
<feature type="transmembrane region" description="Helical" evidence="1">
    <location>
        <begin position="43"/>
        <end position="64"/>
    </location>
</feature>
<feature type="transmembrane region" description="Helical" evidence="1">
    <location>
        <begin position="76"/>
        <end position="100"/>
    </location>
</feature>
<evidence type="ECO:0000256" key="1">
    <source>
        <dbReference type="SAM" id="Phobius"/>
    </source>
</evidence>
<organism evidence="2 3">
    <name type="scientific">Lacibacter cauensis</name>
    <dbReference type="NCBI Taxonomy" id="510947"/>
    <lineage>
        <taxon>Bacteria</taxon>
        <taxon>Pseudomonadati</taxon>
        <taxon>Bacteroidota</taxon>
        <taxon>Chitinophagia</taxon>
        <taxon>Chitinophagales</taxon>
        <taxon>Chitinophagaceae</taxon>
        <taxon>Lacibacter</taxon>
    </lineage>
</organism>
<keyword evidence="1" id="KW-0472">Membrane</keyword>
<keyword evidence="1" id="KW-0812">Transmembrane</keyword>
<reference evidence="2 3" key="1">
    <citation type="journal article" date="2015" name="Stand. Genomic Sci.">
        <title>Genomic Encyclopedia of Bacterial and Archaeal Type Strains, Phase III: the genomes of soil and plant-associated and newly described type strains.</title>
        <authorList>
            <person name="Whitman W.B."/>
            <person name="Woyke T."/>
            <person name="Klenk H.P."/>
            <person name="Zhou Y."/>
            <person name="Lilburn T.G."/>
            <person name="Beck B.J."/>
            <person name="De Vos P."/>
            <person name="Vandamme P."/>
            <person name="Eisen J.A."/>
            <person name="Garrity G."/>
            <person name="Hugenholtz P."/>
            <person name="Kyrpides N.C."/>
        </authorList>
    </citation>
    <scope>NUCLEOTIDE SEQUENCE [LARGE SCALE GENOMIC DNA]</scope>
    <source>
        <strain evidence="2 3">CGMCC 1.7271</strain>
    </source>
</reference>
<gene>
    <name evidence="2" type="ORF">IQ13_2587</name>
</gene>
<keyword evidence="3" id="KW-1185">Reference proteome</keyword>
<accession>A0A562SJZ0</accession>
<dbReference type="AlphaFoldDB" id="A0A562SJZ0"/>
<sequence>MIQFVLTLLKVLFIKGSFGIIQFYESPDDIMPEKDKNGFMALQFILAFAATSWLFVLLSDVFDLENRFGESHWQRIVFVICLGFIVYYLLGLIIEGFLFLTSKTYRKWRTGKEE</sequence>
<proteinExistence type="predicted"/>
<comment type="caution">
    <text evidence="2">The sequence shown here is derived from an EMBL/GenBank/DDBJ whole genome shotgun (WGS) entry which is preliminary data.</text>
</comment>